<name>A0A438CNZ0_VITVI</name>
<evidence type="ECO:0000313" key="1">
    <source>
        <dbReference type="EMBL" id="RVW24932.1"/>
    </source>
</evidence>
<proteinExistence type="predicted"/>
<organism evidence="1 2">
    <name type="scientific">Vitis vinifera</name>
    <name type="common">Grape</name>
    <dbReference type="NCBI Taxonomy" id="29760"/>
    <lineage>
        <taxon>Eukaryota</taxon>
        <taxon>Viridiplantae</taxon>
        <taxon>Streptophyta</taxon>
        <taxon>Embryophyta</taxon>
        <taxon>Tracheophyta</taxon>
        <taxon>Spermatophyta</taxon>
        <taxon>Magnoliopsida</taxon>
        <taxon>eudicotyledons</taxon>
        <taxon>Gunneridae</taxon>
        <taxon>Pentapetalae</taxon>
        <taxon>rosids</taxon>
        <taxon>Vitales</taxon>
        <taxon>Vitaceae</taxon>
        <taxon>Viteae</taxon>
        <taxon>Vitis</taxon>
    </lineage>
</organism>
<dbReference type="AlphaFoldDB" id="A0A438CNZ0"/>
<accession>A0A438CNZ0</accession>
<protein>
    <recommendedName>
        <fullName evidence="3">Retrotransposon gag domain-containing protein</fullName>
    </recommendedName>
</protein>
<evidence type="ECO:0008006" key="3">
    <source>
        <dbReference type="Google" id="ProtNLM"/>
    </source>
</evidence>
<sequence length="106" mass="12501">MKLAIDGRGKLGHITGEVKKPTADDPKLAAWKSENSMITTWLINSMEPKMGKLYLFIKKEVWEAVRETYPYLENFALMFDLKLKLWQSKQRDRGVAEYYNEMLILW</sequence>
<dbReference type="PANTHER" id="PTHR37610">
    <property type="entry name" value="CCHC-TYPE DOMAIN-CONTAINING PROTEIN"/>
    <property type="match status" value="1"/>
</dbReference>
<comment type="caution">
    <text evidence="1">The sequence shown here is derived from an EMBL/GenBank/DDBJ whole genome shotgun (WGS) entry which is preliminary data.</text>
</comment>
<dbReference type="Proteomes" id="UP000288805">
    <property type="component" value="Unassembled WGS sequence"/>
</dbReference>
<dbReference type="EMBL" id="QGNW01002161">
    <property type="protein sequence ID" value="RVW24932.1"/>
    <property type="molecule type" value="Genomic_DNA"/>
</dbReference>
<gene>
    <name evidence="1" type="ORF">CK203_079542</name>
</gene>
<dbReference type="PANTHER" id="PTHR37610:SF75">
    <property type="entry name" value="RETROTRANSPOSON COPIA-LIKE N-TERMINAL DOMAIN-CONTAINING PROTEIN"/>
    <property type="match status" value="1"/>
</dbReference>
<evidence type="ECO:0000313" key="2">
    <source>
        <dbReference type="Proteomes" id="UP000288805"/>
    </source>
</evidence>
<reference evidence="1 2" key="1">
    <citation type="journal article" date="2018" name="PLoS Genet.">
        <title>Population sequencing reveals clonal diversity and ancestral inbreeding in the grapevine cultivar Chardonnay.</title>
        <authorList>
            <person name="Roach M.J."/>
            <person name="Johnson D.L."/>
            <person name="Bohlmann J."/>
            <person name="van Vuuren H.J."/>
            <person name="Jones S.J."/>
            <person name="Pretorius I.S."/>
            <person name="Schmidt S.A."/>
            <person name="Borneman A.R."/>
        </authorList>
    </citation>
    <scope>NUCLEOTIDE SEQUENCE [LARGE SCALE GENOMIC DNA]</scope>
    <source>
        <strain evidence="2">cv. Chardonnay</strain>
        <tissue evidence="1">Leaf</tissue>
    </source>
</reference>